<dbReference type="EMBL" id="MKKU01000291">
    <property type="protein sequence ID" value="RNF16504.1"/>
    <property type="molecule type" value="Genomic_DNA"/>
</dbReference>
<protein>
    <submittedName>
        <fullName evidence="2">Uncharacterized protein</fullName>
    </submittedName>
</protein>
<dbReference type="AlphaFoldDB" id="A0A422PFL2"/>
<keyword evidence="3" id="KW-1185">Reference proteome</keyword>
<reference evidence="2 3" key="1">
    <citation type="journal article" date="2018" name="BMC Genomics">
        <title>Genomic comparison of Trypanosoma conorhini and Trypanosoma rangeli to Trypanosoma cruzi strains of high and low virulence.</title>
        <authorList>
            <person name="Bradwell K.R."/>
            <person name="Koparde V.N."/>
            <person name="Matveyev A.V."/>
            <person name="Serrano M.G."/>
            <person name="Alves J.M."/>
            <person name="Parikh H."/>
            <person name="Huang B."/>
            <person name="Lee V."/>
            <person name="Espinosa-Alvarez O."/>
            <person name="Ortiz P.A."/>
            <person name="Costa-Martins A.G."/>
            <person name="Teixeira M.M."/>
            <person name="Buck G.A."/>
        </authorList>
    </citation>
    <scope>NUCLEOTIDE SEQUENCE [LARGE SCALE GENOMIC DNA]</scope>
    <source>
        <strain evidence="2 3">025E</strain>
    </source>
</reference>
<feature type="compositionally biased region" description="Pro residues" evidence="1">
    <location>
        <begin position="29"/>
        <end position="38"/>
    </location>
</feature>
<feature type="region of interest" description="Disordered" evidence="1">
    <location>
        <begin position="1"/>
        <end position="38"/>
    </location>
</feature>
<dbReference type="OrthoDB" id="10597971at2759"/>
<evidence type="ECO:0000256" key="1">
    <source>
        <dbReference type="SAM" id="MobiDB-lite"/>
    </source>
</evidence>
<feature type="non-terminal residue" evidence="2">
    <location>
        <position position="1"/>
    </location>
</feature>
<sequence length="289" mass="30605">TETTGGLRADRPERLRGLEVGLTEEEEPPSTPRPPPAAPLAVWEEERGRLTAFEEAAAEVSVGAVPPDVELFSRHTRWLAGRGWHAVCAGLLRDALLSDFAASSGRGRAAVDVAVEADGLRASLFVACDDPARAREIDDFVSAAELPAARHLLSLPHACGLAEVSGTACVQVRCLFERATGAVLWEAPATQRTMFVLALEVDLLMHAAAFGASHLALGSRILLNSAKALALRCRVLFPTDAQAEVCVQSLQEDDGAGGIIYCRQARRAYASLGGEAREVAVAVVSPLPL</sequence>
<dbReference type="RefSeq" id="XP_029227821.1">
    <property type="nucleotide sequence ID" value="XM_029372053.1"/>
</dbReference>
<feature type="compositionally biased region" description="Basic and acidic residues" evidence="1">
    <location>
        <begin position="8"/>
        <end position="17"/>
    </location>
</feature>
<proteinExistence type="predicted"/>
<evidence type="ECO:0000313" key="2">
    <source>
        <dbReference type="EMBL" id="RNF16504.1"/>
    </source>
</evidence>
<organism evidence="2 3">
    <name type="scientific">Trypanosoma conorhini</name>
    <dbReference type="NCBI Taxonomy" id="83891"/>
    <lineage>
        <taxon>Eukaryota</taxon>
        <taxon>Discoba</taxon>
        <taxon>Euglenozoa</taxon>
        <taxon>Kinetoplastea</taxon>
        <taxon>Metakinetoplastina</taxon>
        <taxon>Trypanosomatida</taxon>
        <taxon>Trypanosomatidae</taxon>
        <taxon>Trypanosoma</taxon>
    </lineage>
</organism>
<accession>A0A422PFL2</accession>
<dbReference type="Proteomes" id="UP000284403">
    <property type="component" value="Unassembled WGS sequence"/>
</dbReference>
<evidence type="ECO:0000313" key="3">
    <source>
        <dbReference type="Proteomes" id="UP000284403"/>
    </source>
</evidence>
<gene>
    <name evidence="2" type="ORF">Tco025E_05152</name>
</gene>
<comment type="caution">
    <text evidence="2">The sequence shown here is derived from an EMBL/GenBank/DDBJ whole genome shotgun (WGS) entry which is preliminary data.</text>
</comment>
<dbReference type="GeneID" id="40318763"/>
<name>A0A422PFL2_9TRYP</name>